<name>A0A0K1EMP5_CHOCO</name>
<dbReference type="OrthoDB" id="4571298at2"/>
<dbReference type="RefSeq" id="WP_050433847.1">
    <property type="nucleotide sequence ID" value="NZ_CP012159.1"/>
</dbReference>
<gene>
    <name evidence="2" type="ORF">CMC5_064030</name>
</gene>
<evidence type="ECO:0000313" key="2">
    <source>
        <dbReference type="EMBL" id="AKT42180.1"/>
    </source>
</evidence>
<dbReference type="AlphaFoldDB" id="A0A0K1EMP5"/>
<evidence type="ECO:0000259" key="1">
    <source>
        <dbReference type="Pfam" id="PF13577"/>
    </source>
</evidence>
<dbReference type="Pfam" id="PF13577">
    <property type="entry name" value="SnoaL_4"/>
    <property type="match status" value="1"/>
</dbReference>
<organism evidence="2 3">
    <name type="scientific">Chondromyces crocatus</name>
    <dbReference type="NCBI Taxonomy" id="52"/>
    <lineage>
        <taxon>Bacteria</taxon>
        <taxon>Pseudomonadati</taxon>
        <taxon>Myxococcota</taxon>
        <taxon>Polyangia</taxon>
        <taxon>Polyangiales</taxon>
        <taxon>Polyangiaceae</taxon>
        <taxon>Chondromyces</taxon>
    </lineage>
</organism>
<proteinExistence type="predicted"/>
<dbReference type="EMBL" id="CP012159">
    <property type="protein sequence ID" value="AKT42180.1"/>
    <property type="molecule type" value="Genomic_DNA"/>
</dbReference>
<evidence type="ECO:0000313" key="3">
    <source>
        <dbReference type="Proteomes" id="UP000067626"/>
    </source>
</evidence>
<keyword evidence="3" id="KW-1185">Reference proteome</keyword>
<sequence>MSDSNALLPDLSFLPGIKARLDRIDDLEALRDLKALYARRVDDNHRAPTPQSATAAADLFTNDAILDLGPGSRYEGRAQILNAFQNLFPAATAWSTHYIVNPLLQVNGNTATGTWYFLLYTQPKTSPPSPVLTLWGHYAEKYVKTNAGWKFKEVNGIVSLPVTTP</sequence>
<dbReference type="Proteomes" id="UP000067626">
    <property type="component" value="Chromosome"/>
</dbReference>
<dbReference type="KEGG" id="ccro:CMC5_064030"/>
<protein>
    <recommendedName>
        <fullName evidence="1">SnoaL-like domain-containing protein</fullName>
    </recommendedName>
</protein>
<reference evidence="2 3" key="1">
    <citation type="submission" date="2015-07" db="EMBL/GenBank/DDBJ databases">
        <title>Genome analysis of myxobacterium Chondromyces crocatus Cm c5 reveals a high potential for natural compound synthesis and the genetic basis for the loss of fruiting body formation.</title>
        <authorList>
            <person name="Zaburannyi N."/>
            <person name="Bunk B."/>
            <person name="Maier J."/>
            <person name="Overmann J."/>
            <person name="Mueller R."/>
        </authorList>
    </citation>
    <scope>NUCLEOTIDE SEQUENCE [LARGE SCALE GENOMIC DNA]</scope>
    <source>
        <strain evidence="2 3">Cm c5</strain>
    </source>
</reference>
<feature type="domain" description="SnoaL-like" evidence="1">
    <location>
        <begin position="23"/>
        <end position="154"/>
    </location>
</feature>
<dbReference type="InterPro" id="IPR032710">
    <property type="entry name" value="NTF2-like_dom_sf"/>
</dbReference>
<accession>A0A0K1EMP5</accession>
<dbReference type="SUPFAM" id="SSF54427">
    <property type="entry name" value="NTF2-like"/>
    <property type="match status" value="1"/>
</dbReference>
<dbReference type="InterPro" id="IPR037401">
    <property type="entry name" value="SnoaL-like"/>
</dbReference>
<dbReference type="Gene3D" id="3.10.450.50">
    <property type="match status" value="1"/>
</dbReference>